<reference evidence="5" key="1">
    <citation type="submission" date="2022-08" db="EMBL/GenBank/DDBJ databases">
        <title>A Global Phylogenomic Analysis of the Shiitake Genus Lentinula.</title>
        <authorList>
            <consortium name="DOE Joint Genome Institute"/>
            <person name="Sierra-Patev S."/>
            <person name="Min B."/>
            <person name="Naranjo-Ortiz M."/>
            <person name="Looney B."/>
            <person name="Konkel Z."/>
            <person name="Slot J.C."/>
            <person name="Sakamoto Y."/>
            <person name="Steenwyk J.L."/>
            <person name="Rokas A."/>
            <person name="Carro J."/>
            <person name="Camarero S."/>
            <person name="Ferreira P."/>
            <person name="Molpeceres G."/>
            <person name="Ruiz-Duenas F.J."/>
            <person name="Serrano A."/>
            <person name="Henrissat B."/>
            <person name="Drula E."/>
            <person name="Hughes K.W."/>
            <person name="Mata J.L."/>
            <person name="Ishikawa N.K."/>
            <person name="Vargas-Isla R."/>
            <person name="Ushijima S."/>
            <person name="Smith C.A."/>
            <person name="Ahrendt S."/>
            <person name="Andreopoulos W."/>
            <person name="He G."/>
            <person name="Labutti K."/>
            <person name="Lipzen A."/>
            <person name="Ng V."/>
            <person name="Riley R."/>
            <person name="Sandor L."/>
            <person name="Barry K."/>
            <person name="Martinez A.T."/>
            <person name="Xiao Y."/>
            <person name="Gibbons J.G."/>
            <person name="Terashima K."/>
            <person name="Grigoriev I.V."/>
            <person name="Hibbett D.S."/>
        </authorList>
    </citation>
    <scope>NUCLEOTIDE SEQUENCE</scope>
    <source>
        <strain evidence="5">JLM2183</strain>
    </source>
</reference>
<name>A0A9W9DQ67_9AGAR</name>
<dbReference type="InterPro" id="IPR051104">
    <property type="entry name" value="FAD_monoxygenase"/>
</dbReference>
<dbReference type="InterPro" id="IPR002938">
    <property type="entry name" value="FAD-bd"/>
</dbReference>
<keyword evidence="1" id="KW-0285">Flavoprotein</keyword>
<evidence type="ECO:0000259" key="4">
    <source>
        <dbReference type="Pfam" id="PF01494"/>
    </source>
</evidence>
<gene>
    <name evidence="5" type="ORF">J3R30DRAFT_2395837</name>
</gene>
<dbReference type="InterPro" id="IPR036188">
    <property type="entry name" value="FAD/NAD-bd_sf"/>
</dbReference>
<dbReference type="SUPFAM" id="SSF51905">
    <property type="entry name" value="FAD/NAD(P)-binding domain"/>
    <property type="match status" value="1"/>
</dbReference>
<dbReference type="PANTHER" id="PTHR46720:SF3">
    <property type="entry name" value="FAD-BINDING DOMAIN-CONTAINING PROTEIN-RELATED"/>
    <property type="match status" value="1"/>
</dbReference>
<dbReference type="Proteomes" id="UP001150266">
    <property type="component" value="Unassembled WGS sequence"/>
</dbReference>
<dbReference type="PRINTS" id="PR00420">
    <property type="entry name" value="RNGMNOXGNASE"/>
</dbReference>
<dbReference type="Gene3D" id="3.50.50.60">
    <property type="entry name" value="FAD/NAD(P)-binding domain"/>
    <property type="match status" value="1"/>
</dbReference>
<evidence type="ECO:0000313" key="6">
    <source>
        <dbReference type="Proteomes" id="UP001150266"/>
    </source>
</evidence>
<dbReference type="GO" id="GO:0071949">
    <property type="term" value="F:FAD binding"/>
    <property type="evidence" value="ECO:0007669"/>
    <property type="project" value="InterPro"/>
</dbReference>
<organism evidence="5 6">
    <name type="scientific">Lentinula aciculospora</name>
    <dbReference type="NCBI Taxonomy" id="153920"/>
    <lineage>
        <taxon>Eukaryota</taxon>
        <taxon>Fungi</taxon>
        <taxon>Dikarya</taxon>
        <taxon>Basidiomycota</taxon>
        <taxon>Agaricomycotina</taxon>
        <taxon>Agaricomycetes</taxon>
        <taxon>Agaricomycetidae</taxon>
        <taxon>Agaricales</taxon>
        <taxon>Marasmiineae</taxon>
        <taxon>Omphalotaceae</taxon>
        <taxon>Lentinula</taxon>
    </lineage>
</organism>
<evidence type="ECO:0000256" key="2">
    <source>
        <dbReference type="ARBA" id="ARBA00022827"/>
    </source>
</evidence>
<dbReference type="OrthoDB" id="417877at2759"/>
<sequence length="219" mass="24544">MASSKKLRIAIIGGGIGGLTCAVALKDCPNIELDLYEQAAHITEIGAGITVWPRTWMCLKSLGLERDLLAILPEEYSDEPKLAFEFRISDRKEGYTFHKIYAKGGALCFHRQEIQRTLLKHVPESFHIHLSHRLTRCEEDEDCVKMYFKNGLEASCDILIGADGIKSVTRELFPNKGIFYTGSQVFRGLIPKEGLAKSYPTHKSLEGPIQYCGKNKVRG</sequence>
<dbReference type="Pfam" id="PF01494">
    <property type="entry name" value="FAD_binding_3"/>
    <property type="match status" value="1"/>
</dbReference>
<keyword evidence="2" id="KW-0274">FAD</keyword>
<proteinExistence type="predicted"/>
<comment type="caution">
    <text evidence="5">The sequence shown here is derived from an EMBL/GenBank/DDBJ whole genome shotgun (WGS) entry which is preliminary data.</text>
</comment>
<evidence type="ECO:0000256" key="1">
    <source>
        <dbReference type="ARBA" id="ARBA00022630"/>
    </source>
</evidence>
<dbReference type="GO" id="GO:0044550">
    <property type="term" value="P:secondary metabolite biosynthetic process"/>
    <property type="evidence" value="ECO:0007669"/>
    <property type="project" value="TreeGrafter"/>
</dbReference>
<dbReference type="GO" id="GO:0016491">
    <property type="term" value="F:oxidoreductase activity"/>
    <property type="evidence" value="ECO:0007669"/>
    <property type="project" value="UniProtKB-KW"/>
</dbReference>
<protein>
    <recommendedName>
        <fullName evidence="4">FAD-binding domain-containing protein</fullName>
    </recommendedName>
</protein>
<dbReference type="PANTHER" id="PTHR46720">
    <property type="entry name" value="HYDROXYLASE, PUTATIVE (AFU_ORTHOLOGUE AFUA_3G01460)-RELATED"/>
    <property type="match status" value="1"/>
</dbReference>
<dbReference type="EMBL" id="JAOTPV010000006">
    <property type="protein sequence ID" value="KAJ4481052.1"/>
    <property type="molecule type" value="Genomic_DNA"/>
</dbReference>
<feature type="domain" description="FAD-binding" evidence="4">
    <location>
        <begin position="8"/>
        <end position="174"/>
    </location>
</feature>
<evidence type="ECO:0000313" key="5">
    <source>
        <dbReference type="EMBL" id="KAJ4481052.1"/>
    </source>
</evidence>
<evidence type="ECO:0000256" key="3">
    <source>
        <dbReference type="ARBA" id="ARBA00023002"/>
    </source>
</evidence>
<keyword evidence="6" id="KW-1185">Reference proteome</keyword>
<dbReference type="AlphaFoldDB" id="A0A9W9DQ67"/>
<keyword evidence="3" id="KW-0560">Oxidoreductase</keyword>
<accession>A0A9W9DQ67</accession>